<dbReference type="InterPro" id="IPR052724">
    <property type="entry name" value="GT117_domain-containing"/>
</dbReference>
<accession>B0MV77</accession>
<dbReference type="HOGENOM" id="CLU_005363_0_0_10"/>
<keyword evidence="3" id="KW-1185">Reference proteome</keyword>
<feature type="transmembrane region" description="Helical" evidence="1">
    <location>
        <begin position="298"/>
        <end position="316"/>
    </location>
</feature>
<name>B0MV77_9BACT</name>
<dbReference type="PANTHER" id="PTHR16214">
    <property type="entry name" value="TRANSMEMBRANE PROTEIN 260"/>
    <property type="match status" value="1"/>
</dbReference>
<feature type="transmembrane region" description="Helical" evidence="1">
    <location>
        <begin position="273"/>
        <end position="291"/>
    </location>
</feature>
<dbReference type="Proteomes" id="UP000005819">
    <property type="component" value="Unassembled WGS sequence"/>
</dbReference>
<feature type="transmembrane region" description="Helical" evidence="1">
    <location>
        <begin position="186"/>
        <end position="217"/>
    </location>
</feature>
<gene>
    <name evidence="2" type="ORF">ALIPUT_01088</name>
</gene>
<keyword evidence="1" id="KW-1133">Transmembrane helix</keyword>
<comment type="caution">
    <text evidence="2">The sequence shown here is derived from an EMBL/GenBank/DDBJ whole genome shotgun (WGS) entry which is preliminary data.</text>
</comment>
<keyword evidence="1" id="KW-0472">Membrane</keyword>
<feature type="transmembrane region" description="Helical" evidence="1">
    <location>
        <begin position="123"/>
        <end position="144"/>
    </location>
</feature>
<keyword evidence="1" id="KW-0812">Transmembrane</keyword>
<reference evidence="2" key="1">
    <citation type="submission" date="2007-10" db="EMBL/GenBank/DDBJ databases">
        <authorList>
            <person name="Fulton L."/>
            <person name="Clifton S."/>
            <person name="Fulton B."/>
            <person name="Xu J."/>
            <person name="Minx P."/>
            <person name="Pepin K.H."/>
            <person name="Johnson M."/>
            <person name="Thiruvilangam P."/>
            <person name="Bhonagiri V."/>
            <person name="Nash W.E."/>
            <person name="Mardis E.R."/>
            <person name="Wilson R.K."/>
        </authorList>
    </citation>
    <scope>NUCLEOTIDE SEQUENCE [LARGE SCALE GENOMIC DNA]</scope>
    <source>
        <strain evidence="2">DSM 17216</strain>
    </source>
</reference>
<dbReference type="PANTHER" id="PTHR16214:SF3">
    <property type="entry name" value="TRANSMEMBRANE PROTEIN 260"/>
    <property type="match status" value="1"/>
</dbReference>
<feature type="transmembrane region" description="Helical" evidence="1">
    <location>
        <begin position="598"/>
        <end position="624"/>
    </location>
</feature>
<feature type="transmembrane region" description="Helical" evidence="1">
    <location>
        <begin position="568"/>
        <end position="586"/>
    </location>
</feature>
<reference evidence="2" key="2">
    <citation type="submission" date="2013-09" db="EMBL/GenBank/DDBJ databases">
        <title>Draft genome sequence of Alistipes putredinis (DSM 17216).</title>
        <authorList>
            <person name="Sudarsanam P."/>
            <person name="Ley R."/>
            <person name="Guruge J."/>
            <person name="Turnbaugh P.J."/>
            <person name="Mahowald M."/>
            <person name="Liep D."/>
            <person name="Gordon J."/>
        </authorList>
    </citation>
    <scope>NUCLEOTIDE SEQUENCE</scope>
    <source>
        <strain evidence="2">DSM 17216</strain>
    </source>
</reference>
<dbReference type="AlphaFoldDB" id="B0MV77"/>
<dbReference type="InterPro" id="IPR021280">
    <property type="entry name" value="TMEM260-like"/>
</dbReference>
<proteinExistence type="predicted"/>
<organism evidence="2 3">
    <name type="scientific">Alistipes putredinis DSM 17216</name>
    <dbReference type="NCBI Taxonomy" id="445970"/>
    <lineage>
        <taxon>Bacteria</taxon>
        <taxon>Pseudomonadati</taxon>
        <taxon>Bacteroidota</taxon>
        <taxon>Bacteroidia</taxon>
        <taxon>Bacteroidales</taxon>
        <taxon>Rikenellaceae</taxon>
        <taxon>Alistipes</taxon>
    </lineage>
</organism>
<evidence type="ECO:0000256" key="1">
    <source>
        <dbReference type="SAM" id="Phobius"/>
    </source>
</evidence>
<sequence>MPFCGQTETQMNSYKRWNNIVGWIVFAIAAMTYLLTMEPSSSLWDCSEFIATSYKLEVGHPPGAPLFMLLARLATILAPSTYYVPHMVNAMNCLASAFCILFLFWTITHLARRILTRQGAELTKANIVAVLGTGAVGALAYTFTDTFWFSAVEGEVYALSSMFTALVVWLMLKWEEQADQPHSMRWIVLIAYLMGLSIGVHILNLLTIPALVFIYYFRKTQRITFKGIAVSTLISGAILIFINSIIIPHTVYIGALFDLFFVNSLGLPVNSGLVFFVVALLGALGVGVYFTHKKGRTVLNLVLLSTLMILIGYSSYASVTIRAAANPPMNSNNPSNPFALYSLLNRDQYGDKPLLYGPQFSAPTSGYKYKDVRYLDDDGKYKTVSIISGYEHPDEFMHLFPRMWNYAASKESYKSWSAYRTRTDYERDENGEIVRDAQGRPNKIEVLDFGRRTLWDDGSGYEPLVIVEPTFRENLNYFFTYQLNHMYWRYFLWNFVGRQSDIQPTDAIITDGNWLSGIKWIDELYLGPQDNLPDEIANNKGRNTYYFLPFILGLIGLIYQLNRDPRNFSIVMWLFVMMGIALVVYFNTSPNEPRERDYVYAGSFYAFCIWIGLGVLAVCDLIVWATRRKGLMAPIAATVVCMVVPGILAAQNWDDHDRSHRTMARDIGWNYLQSVLPNAIIINYGDNDTFPLWFNQEVDGVRPDVRIMNTSYLGAEWYIDEMKTKANDAPGVPFTLPRSKYTYTNDIIPIFNVVDRPLELKEAIDFIRSEDPRTKYDLGDGHLVDYLPNNRFALPVNKDNAIASGIVKESDRDLMVDTIYLELPKRTIDKSEMMLLDMLAHFDWKRPIHFTQVYILQSLGLLNYLQFDGYSYRLVPIYTPNRSVHEIGRIDPDYITPLLTETFRYGNIADPRTYADYFIQYNLSASKARESFARAAKEYVFRGDSIQAIRLLDMGLEKLPPQQIRYTDANTFPFIEGYYMAGAPDKGDSLLMSYARNLMQYIDYYLDFQGIQGDMVTQTIIDKMQSLDRLYYLAAYMGRQDVLAQLNDYYRTLGIYENELIHPDLSTPSDSVQIPE</sequence>
<evidence type="ECO:0000313" key="2">
    <source>
        <dbReference type="EMBL" id="EDS04026.1"/>
    </source>
</evidence>
<evidence type="ECO:0000313" key="3">
    <source>
        <dbReference type="Proteomes" id="UP000005819"/>
    </source>
</evidence>
<evidence type="ECO:0008006" key="4">
    <source>
        <dbReference type="Google" id="ProtNLM"/>
    </source>
</evidence>
<protein>
    <recommendedName>
        <fullName evidence="4">DUF2723 domain-containing protein</fullName>
    </recommendedName>
</protein>
<dbReference type="EMBL" id="ABFK02000017">
    <property type="protein sequence ID" value="EDS04026.1"/>
    <property type="molecule type" value="Genomic_DNA"/>
</dbReference>
<dbReference type="eggNOG" id="COG0038">
    <property type="taxonomic scope" value="Bacteria"/>
</dbReference>
<feature type="transmembrane region" description="Helical" evidence="1">
    <location>
        <begin position="631"/>
        <end position="653"/>
    </location>
</feature>
<feature type="transmembrane region" description="Helical" evidence="1">
    <location>
        <begin position="89"/>
        <end position="111"/>
    </location>
</feature>
<feature type="transmembrane region" description="Helical" evidence="1">
    <location>
        <begin position="544"/>
        <end position="561"/>
    </location>
</feature>
<feature type="transmembrane region" description="Helical" evidence="1">
    <location>
        <begin position="20"/>
        <end position="36"/>
    </location>
</feature>
<dbReference type="Pfam" id="PF11028">
    <property type="entry name" value="TMEM260-like"/>
    <property type="match status" value="1"/>
</dbReference>
<feature type="transmembrane region" description="Helical" evidence="1">
    <location>
        <begin position="223"/>
        <end position="242"/>
    </location>
</feature>